<keyword evidence="2" id="KW-1185">Reference proteome</keyword>
<gene>
    <name evidence="1" type="ORF">JRJ22_19720</name>
</gene>
<dbReference type="RefSeq" id="WP_206101127.1">
    <property type="nucleotide sequence ID" value="NZ_CP070969.1"/>
</dbReference>
<accession>A0ABX7L687</accession>
<proteinExistence type="predicted"/>
<evidence type="ECO:0000313" key="2">
    <source>
        <dbReference type="Proteomes" id="UP000663452"/>
    </source>
</evidence>
<reference evidence="1 2" key="1">
    <citation type="submission" date="2021-02" db="EMBL/GenBank/DDBJ databases">
        <title>Paenibacillus tianjinensis sp. nov.</title>
        <authorList>
            <person name="Liu H."/>
        </authorList>
    </citation>
    <scope>NUCLEOTIDE SEQUENCE [LARGE SCALE GENOMIC DNA]</scope>
    <source>
        <strain evidence="1 2">TB2019</strain>
    </source>
</reference>
<evidence type="ECO:0000313" key="1">
    <source>
        <dbReference type="EMBL" id="QSF43494.1"/>
    </source>
</evidence>
<dbReference type="EMBL" id="CP070969">
    <property type="protein sequence ID" value="QSF43494.1"/>
    <property type="molecule type" value="Genomic_DNA"/>
</dbReference>
<dbReference type="Proteomes" id="UP000663452">
    <property type="component" value="Chromosome"/>
</dbReference>
<organism evidence="1 2">
    <name type="scientific">Paenibacillus tianjinensis</name>
    <dbReference type="NCBI Taxonomy" id="2810347"/>
    <lineage>
        <taxon>Bacteria</taxon>
        <taxon>Bacillati</taxon>
        <taxon>Bacillota</taxon>
        <taxon>Bacilli</taxon>
        <taxon>Bacillales</taxon>
        <taxon>Paenibacillaceae</taxon>
        <taxon>Paenibacillus</taxon>
    </lineage>
</organism>
<protein>
    <submittedName>
        <fullName evidence="1">Uncharacterized protein</fullName>
    </submittedName>
</protein>
<sequence length="55" mass="6299">MKINLKDFIEIDELKYPNLSKAEIKKQVQGIFNGYMQALEDEANNLLADQNAEAK</sequence>
<name>A0ABX7L687_9BACL</name>